<dbReference type="EMBL" id="JBHSYS010000004">
    <property type="protein sequence ID" value="MFC6959485.1"/>
    <property type="molecule type" value="Genomic_DNA"/>
</dbReference>
<name>A0ABW2DAT2_9ACTN</name>
<feature type="transmembrane region" description="Helical" evidence="1">
    <location>
        <begin position="20"/>
        <end position="39"/>
    </location>
</feature>
<keyword evidence="1" id="KW-0812">Transmembrane</keyword>
<comment type="caution">
    <text evidence="2">The sequence shown here is derived from an EMBL/GenBank/DDBJ whole genome shotgun (WGS) entry which is preliminary data.</text>
</comment>
<organism evidence="2 3">
    <name type="scientific">Glycomyces mayteni</name>
    <dbReference type="NCBI Taxonomy" id="543887"/>
    <lineage>
        <taxon>Bacteria</taxon>
        <taxon>Bacillati</taxon>
        <taxon>Actinomycetota</taxon>
        <taxon>Actinomycetes</taxon>
        <taxon>Glycomycetales</taxon>
        <taxon>Glycomycetaceae</taxon>
        <taxon>Glycomyces</taxon>
    </lineage>
</organism>
<proteinExistence type="predicted"/>
<reference evidence="3" key="1">
    <citation type="journal article" date="2019" name="Int. J. Syst. Evol. Microbiol.">
        <title>The Global Catalogue of Microorganisms (GCM) 10K type strain sequencing project: providing services to taxonomists for standard genome sequencing and annotation.</title>
        <authorList>
            <consortium name="The Broad Institute Genomics Platform"/>
            <consortium name="The Broad Institute Genome Sequencing Center for Infectious Disease"/>
            <person name="Wu L."/>
            <person name="Ma J."/>
        </authorList>
    </citation>
    <scope>NUCLEOTIDE SEQUENCE [LARGE SCALE GENOMIC DNA]</scope>
    <source>
        <strain evidence="3">KACC 12634</strain>
    </source>
</reference>
<keyword evidence="1" id="KW-1133">Transmembrane helix</keyword>
<accession>A0ABW2DAT2</accession>
<keyword evidence="3" id="KW-1185">Reference proteome</keyword>
<evidence type="ECO:0000256" key="1">
    <source>
        <dbReference type="SAM" id="Phobius"/>
    </source>
</evidence>
<evidence type="ECO:0000313" key="2">
    <source>
        <dbReference type="EMBL" id="MFC6959485.1"/>
    </source>
</evidence>
<sequence length="51" mass="4987">MQTIHAALAAAEGDADPGAALGAILLGLLLFVGLGVVLVKTMGGKKDDPEG</sequence>
<evidence type="ECO:0000313" key="3">
    <source>
        <dbReference type="Proteomes" id="UP001596470"/>
    </source>
</evidence>
<keyword evidence="1" id="KW-0472">Membrane</keyword>
<protein>
    <submittedName>
        <fullName evidence="2">Uncharacterized protein</fullName>
    </submittedName>
</protein>
<gene>
    <name evidence="2" type="ORF">ACFQS3_20020</name>
</gene>
<dbReference type="RefSeq" id="WP_382345434.1">
    <property type="nucleotide sequence ID" value="NZ_JBHMBP010000001.1"/>
</dbReference>
<dbReference type="Proteomes" id="UP001596470">
    <property type="component" value="Unassembled WGS sequence"/>
</dbReference>